<keyword evidence="4" id="KW-1185">Reference proteome</keyword>
<keyword evidence="1" id="KW-1133">Transmembrane helix</keyword>
<keyword evidence="1" id="KW-0812">Transmembrane</keyword>
<dbReference type="OrthoDB" id="9816434at2"/>
<dbReference type="PATRIC" id="fig|224013.5.peg.6917"/>
<sequence>MQNINQFSNIGLSLQLFHVQTNTAFDLPPNLTVIRLGKSNEQHPPDIDVSSLPNAEVVSRAHAQIIVENGNYLIEDLGSSNGTFLNDVKLEAGTRYQLKVGDRINLGQGDAITFIWQNSPEHSPALATAVNSTQIVPPLVEQKQSIVVDKTTKLIGLSLIVASIVLLTANVRIGIFFGLPSIALCFAGIFVLCQQRVNRHLGWILIAIGVLIVIFTGRIFASVNLLLLIAASALFFIGYLLFTTGKIFGYDWRSLPQIINK</sequence>
<evidence type="ECO:0000256" key="1">
    <source>
        <dbReference type="SAM" id="Phobius"/>
    </source>
</evidence>
<evidence type="ECO:0000259" key="2">
    <source>
        <dbReference type="PROSITE" id="PS50006"/>
    </source>
</evidence>
<feature type="transmembrane region" description="Helical" evidence="1">
    <location>
        <begin position="151"/>
        <end position="169"/>
    </location>
</feature>
<dbReference type="KEGG" id="npz:ACX27_28910"/>
<evidence type="ECO:0000313" key="3">
    <source>
        <dbReference type="EMBL" id="ALF55952.1"/>
    </source>
</evidence>
<feature type="transmembrane region" description="Helical" evidence="1">
    <location>
        <begin position="175"/>
        <end position="193"/>
    </location>
</feature>
<proteinExistence type="predicted"/>
<dbReference type="SMART" id="SM00240">
    <property type="entry name" value="FHA"/>
    <property type="match status" value="1"/>
</dbReference>
<organism evidence="3 4">
    <name type="scientific">Nostoc piscinale CENA21</name>
    <dbReference type="NCBI Taxonomy" id="224013"/>
    <lineage>
        <taxon>Bacteria</taxon>
        <taxon>Bacillati</taxon>
        <taxon>Cyanobacteriota</taxon>
        <taxon>Cyanophyceae</taxon>
        <taxon>Nostocales</taxon>
        <taxon>Nostocaceae</taxon>
        <taxon>Nostoc</taxon>
    </lineage>
</organism>
<dbReference type="AlphaFoldDB" id="A0A0M4SVY3"/>
<accession>A0A0M4SVY3</accession>
<dbReference type="Proteomes" id="UP000062645">
    <property type="component" value="Chromosome"/>
</dbReference>
<dbReference type="InterPro" id="IPR050923">
    <property type="entry name" value="Cell_Proc_Reg/RNA_Proc"/>
</dbReference>
<dbReference type="PROSITE" id="PS50006">
    <property type="entry name" value="FHA_DOMAIN"/>
    <property type="match status" value="1"/>
</dbReference>
<dbReference type="PANTHER" id="PTHR23308">
    <property type="entry name" value="NUCLEAR INHIBITOR OF PROTEIN PHOSPHATASE-1"/>
    <property type="match status" value="1"/>
</dbReference>
<evidence type="ECO:0000313" key="4">
    <source>
        <dbReference type="Proteomes" id="UP000062645"/>
    </source>
</evidence>
<name>A0A0M4SVY3_9NOSO</name>
<dbReference type="InterPro" id="IPR008984">
    <property type="entry name" value="SMAD_FHA_dom_sf"/>
</dbReference>
<feature type="transmembrane region" description="Helical" evidence="1">
    <location>
        <begin position="200"/>
        <end position="219"/>
    </location>
</feature>
<feature type="domain" description="FHA" evidence="2">
    <location>
        <begin position="34"/>
        <end position="90"/>
    </location>
</feature>
<protein>
    <submittedName>
        <fullName evidence="3">Phosphopeptide-binding protein</fullName>
    </submittedName>
</protein>
<gene>
    <name evidence="3" type="ORF">ACX27_28910</name>
</gene>
<feature type="transmembrane region" description="Helical" evidence="1">
    <location>
        <begin position="225"/>
        <end position="242"/>
    </location>
</feature>
<keyword evidence="1" id="KW-0472">Membrane</keyword>
<dbReference type="Pfam" id="PF00498">
    <property type="entry name" value="FHA"/>
    <property type="match status" value="1"/>
</dbReference>
<reference evidence="3 4" key="2">
    <citation type="journal article" date="2016" name="Genome Announc.">
        <title>Draft Genome Sequence of the N2-Fixing Cyanobacterium Nostoc piscinale CENA21, Isolated from the Brazilian Amazon Floodplain.</title>
        <authorList>
            <person name="Leao T."/>
            <person name="Guimaraes P.I."/>
            <person name="de Melo A.G."/>
            <person name="Ramos R.T."/>
            <person name="Leao P.N."/>
            <person name="Silva A."/>
            <person name="Fiore M.F."/>
            <person name="Schneider M.P."/>
        </authorList>
    </citation>
    <scope>NUCLEOTIDE SEQUENCE [LARGE SCALE GENOMIC DNA]</scope>
    <source>
        <strain evidence="3 4">CENA21</strain>
    </source>
</reference>
<dbReference type="EMBL" id="CP012036">
    <property type="protein sequence ID" value="ALF55952.1"/>
    <property type="molecule type" value="Genomic_DNA"/>
</dbReference>
<dbReference type="SUPFAM" id="SSF49879">
    <property type="entry name" value="SMAD/FHA domain"/>
    <property type="match status" value="1"/>
</dbReference>
<reference evidence="4" key="1">
    <citation type="submission" date="2015-07" db="EMBL/GenBank/DDBJ databases">
        <title>Genome Of Nitrogen-Fixing Cyanobacterium Nostoc piscinale CENA21 From Solimoes/Amazon River Floodplain Sediments And Comparative Genomics To Uncover Biosynthetic Natural Products Potential.</title>
        <authorList>
            <person name="Leao T.F."/>
            <person name="Leao P.N."/>
            <person name="Guimaraes P.I."/>
            <person name="de Melo A.G.C."/>
            <person name="Ramos R.T.J."/>
            <person name="Silva A."/>
            <person name="Fiore M.F."/>
            <person name="Schneider M.P.C."/>
        </authorList>
    </citation>
    <scope>NUCLEOTIDE SEQUENCE [LARGE SCALE GENOMIC DNA]</scope>
    <source>
        <strain evidence="4">CENA21</strain>
    </source>
</reference>
<dbReference type="Gene3D" id="2.60.200.20">
    <property type="match status" value="1"/>
</dbReference>
<dbReference type="STRING" id="224013.ACX27_28910"/>
<dbReference type="InterPro" id="IPR000253">
    <property type="entry name" value="FHA_dom"/>
</dbReference>
<dbReference type="RefSeq" id="WP_062297604.1">
    <property type="nucleotide sequence ID" value="NZ_CP012036.1"/>
</dbReference>